<dbReference type="AlphaFoldDB" id="A0A8J3QEM4"/>
<dbReference type="EMBL" id="BONY01000046">
    <property type="protein sequence ID" value="GIH08228.1"/>
    <property type="molecule type" value="Genomic_DNA"/>
</dbReference>
<organism evidence="1 2">
    <name type="scientific">Rhizocola hellebori</name>
    <dbReference type="NCBI Taxonomy" id="1392758"/>
    <lineage>
        <taxon>Bacteria</taxon>
        <taxon>Bacillati</taxon>
        <taxon>Actinomycetota</taxon>
        <taxon>Actinomycetes</taxon>
        <taxon>Micromonosporales</taxon>
        <taxon>Micromonosporaceae</taxon>
        <taxon>Rhizocola</taxon>
    </lineage>
</organism>
<sequence length="109" mass="11330">MGGDGTDVKPQSLDGSANILLELSALLQAGRPELALTGKTAAPAAHEEVAGKTKDFAQFAHDQYEDVVALLAALSMKLKSASSAYTGMDQATKQKLDDFLANSTYKAAG</sequence>
<evidence type="ECO:0000313" key="1">
    <source>
        <dbReference type="EMBL" id="GIH08228.1"/>
    </source>
</evidence>
<accession>A0A8J3QEM4</accession>
<dbReference type="Proteomes" id="UP000612899">
    <property type="component" value="Unassembled WGS sequence"/>
</dbReference>
<evidence type="ECO:0000313" key="2">
    <source>
        <dbReference type="Proteomes" id="UP000612899"/>
    </source>
</evidence>
<name>A0A8J3QEM4_9ACTN</name>
<dbReference type="RefSeq" id="WP_203911989.1">
    <property type="nucleotide sequence ID" value="NZ_BONY01000046.1"/>
</dbReference>
<proteinExistence type="predicted"/>
<keyword evidence="2" id="KW-1185">Reference proteome</keyword>
<reference evidence="1" key="1">
    <citation type="submission" date="2021-01" db="EMBL/GenBank/DDBJ databases">
        <title>Whole genome shotgun sequence of Rhizocola hellebori NBRC 109834.</title>
        <authorList>
            <person name="Komaki H."/>
            <person name="Tamura T."/>
        </authorList>
    </citation>
    <scope>NUCLEOTIDE SEQUENCE</scope>
    <source>
        <strain evidence="1">NBRC 109834</strain>
    </source>
</reference>
<gene>
    <name evidence="1" type="ORF">Rhe02_62950</name>
</gene>
<protein>
    <submittedName>
        <fullName evidence="1">Uncharacterized protein</fullName>
    </submittedName>
</protein>
<comment type="caution">
    <text evidence="1">The sequence shown here is derived from an EMBL/GenBank/DDBJ whole genome shotgun (WGS) entry which is preliminary data.</text>
</comment>